<dbReference type="GeneID" id="29122611"/>
<evidence type="ECO:0000313" key="2">
    <source>
        <dbReference type="Proteomes" id="UP000203157"/>
    </source>
</evidence>
<evidence type="ECO:0000313" key="1">
    <source>
        <dbReference type="EMBL" id="AMO43118.1"/>
    </source>
</evidence>
<dbReference type="EMBL" id="KU594606">
    <property type="protein sequence ID" value="AMO43118.1"/>
    <property type="molecule type" value="Genomic_DNA"/>
</dbReference>
<sequence>MASIIEVSELRAQGGTTALTLGADGTVNMPTGITIGGADPFAQAGIKRGTRAERDVQTGETVRYNTDDGQLEHYFEANTLAPSEALWVPVGGRKLIAWVERSDNWSSVDIFWGPGTGANPVQYYNSYEIVMNFFEPGAANGEYYCRFIKADGNVDTATQYFHMGSGWHANDGQPRDASGTGGRSYFQITTLNNSYELLSNGESSWMTNLYVANTPSDATSNYWSFYYYGGGGTEQAGGEYHGGGCWRGASRFNNTGYPLSGIRIYSNVAARAVTGGCNLAVAVYATQPNIKDYPKAGAYMNVGA</sequence>
<dbReference type="OrthoDB" id="21093at10239"/>
<organism evidence="1 2">
    <name type="scientific">Cyanophage S-RIM32</name>
    <dbReference type="NCBI Taxonomy" id="1278479"/>
    <lineage>
        <taxon>Viruses</taxon>
        <taxon>Duplodnaviria</taxon>
        <taxon>Heunggongvirae</taxon>
        <taxon>Uroviricota</taxon>
        <taxon>Caudoviricetes</taxon>
        <taxon>Pantevenvirales</taxon>
        <taxon>Kyanoviridae</taxon>
        <taxon>Bristolvirus</taxon>
        <taxon>Bristolvirus rhodeisland</taxon>
    </lineage>
</organism>
<dbReference type="Proteomes" id="UP000203157">
    <property type="component" value="Segment"/>
</dbReference>
<dbReference type="RefSeq" id="YP_009301611.1">
    <property type="nucleotide sequence ID" value="NC_031235.1"/>
</dbReference>
<keyword evidence="2" id="KW-1185">Reference proteome</keyword>
<name>A0A127KMC9_9CAUD</name>
<gene>
    <name evidence="1" type="ORF">R1080702_109</name>
</gene>
<dbReference type="KEGG" id="vg:29122611"/>
<reference evidence="1 2" key="1">
    <citation type="submission" date="2016-01" db="EMBL/GenBank/DDBJ databases">
        <title>The genomic content and context of auxiliary metabolic genes in marine cyanophages.</title>
        <authorList>
            <person name="Marston M.F."/>
            <person name="Martiny J.B.H."/>
            <person name="Crummett L.T."/>
        </authorList>
    </citation>
    <scope>NUCLEOTIDE SEQUENCE [LARGE SCALE GENOMIC DNA]</scope>
    <source>
        <strain evidence="1">RW_108_0702</strain>
    </source>
</reference>
<proteinExistence type="predicted"/>
<protein>
    <submittedName>
        <fullName evidence="1">Uncharacterized protein</fullName>
    </submittedName>
</protein>
<accession>A0A127KMC9</accession>